<evidence type="ECO:0000313" key="1">
    <source>
        <dbReference type="EMBL" id="GHI62138.1"/>
    </source>
</evidence>
<name>A0ABQ3S1Z3_9ACTN</name>
<protein>
    <recommendedName>
        <fullName evidence="3">SnoaL-like domain-containing protein</fullName>
    </recommendedName>
</protein>
<sequence>MQPVTITSRSSFGSTAPLFRWAAAIRKAPVSSAKDVADFHQGVELRLRALFVTPDSRVKAQWGELRLSNSADARWKAKLGQDALTIPLATTTIAPAAKHKSMGTAGFDLTLADGRVQRMRVYAGDAALVDAVFGKTVGV</sequence>
<keyword evidence="2" id="KW-1185">Reference proteome</keyword>
<comment type="caution">
    <text evidence="1">The sequence shown here is derived from an EMBL/GenBank/DDBJ whole genome shotgun (WGS) entry which is preliminary data.</text>
</comment>
<organism evidence="1 2">
    <name type="scientific">Streptomyces asoensis</name>
    <dbReference type="NCBI Taxonomy" id="249586"/>
    <lineage>
        <taxon>Bacteria</taxon>
        <taxon>Bacillati</taxon>
        <taxon>Actinomycetota</taxon>
        <taxon>Actinomycetes</taxon>
        <taxon>Kitasatosporales</taxon>
        <taxon>Streptomycetaceae</taxon>
        <taxon>Streptomyces</taxon>
    </lineage>
</organism>
<gene>
    <name evidence="1" type="ORF">Saso_37880</name>
</gene>
<accession>A0ABQ3S1Z3</accession>
<evidence type="ECO:0000313" key="2">
    <source>
        <dbReference type="Proteomes" id="UP000649259"/>
    </source>
</evidence>
<dbReference type="EMBL" id="BNEB01000003">
    <property type="protein sequence ID" value="GHI62138.1"/>
    <property type="molecule type" value="Genomic_DNA"/>
</dbReference>
<dbReference type="Proteomes" id="UP000649259">
    <property type="component" value="Unassembled WGS sequence"/>
</dbReference>
<reference evidence="2" key="1">
    <citation type="submission" date="2023-07" db="EMBL/GenBank/DDBJ databases">
        <title>Whole genome shotgun sequence of Streptomyces cacaoi subsp. asoensis NBRC 13813.</title>
        <authorList>
            <person name="Komaki H."/>
            <person name="Tamura T."/>
        </authorList>
    </citation>
    <scope>NUCLEOTIDE SEQUENCE [LARGE SCALE GENOMIC DNA]</scope>
    <source>
        <strain evidence="2">NBRC 13813</strain>
    </source>
</reference>
<evidence type="ECO:0008006" key="3">
    <source>
        <dbReference type="Google" id="ProtNLM"/>
    </source>
</evidence>
<proteinExistence type="predicted"/>